<dbReference type="AlphaFoldDB" id="A0A8J2VJW9"/>
<evidence type="ECO:0000313" key="3">
    <source>
        <dbReference type="EMBL" id="GGE26728.1"/>
    </source>
</evidence>
<dbReference type="PANTHER" id="PTHR35788:SF1">
    <property type="entry name" value="EXPORTED PROTEIN"/>
    <property type="match status" value="1"/>
</dbReference>
<gene>
    <name evidence="3" type="ORF">GCM10011571_31180</name>
</gene>
<proteinExistence type="predicted"/>
<feature type="transmembrane region" description="Helical" evidence="2">
    <location>
        <begin position="75"/>
        <end position="96"/>
    </location>
</feature>
<keyword evidence="2" id="KW-0812">Transmembrane</keyword>
<dbReference type="PANTHER" id="PTHR35788">
    <property type="entry name" value="EXPORTED PROTEIN-RELATED"/>
    <property type="match status" value="1"/>
</dbReference>
<feature type="region of interest" description="Disordered" evidence="1">
    <location>
        <begin position="1"/>
        <end position="40"/>
    </location>
</feature>
<protein>
    <recommendedName>
        <fullName evidence="5">Vancomycin resistance protein YoaR, contains peptidoglycan-binding and VanW domains</fullName>
    </recommendedName>
</protein>
<reference evidence="3" key="1">
    <citation type="journal article" date="2014" name="Int. J. Syst. Evol. Microbiol.">
        <title>Complete genome sequence of Corynebacterium casei LMG S-19264T (=DSM 44701T), isolated from a smear-ripened cheese.</title>
        <authorList>
            <consortium name="US DOE Joint Genome Institute (JGI-PGF)"/>
            <person name="Walter F."/>
            <person name="Albersmeier A."/>
            <person name="Kalinowski J."/>
            <person name="Ruckert C."/>
        </authorList>
    </citation>
    <scope>NUCLEOTIDE SEQUENCE</scope>
    <source>
        <strain evidence="3">CGMCC 1.15179</strain>
    </source>
</reference>
<organism evidence="3 4">
    <name type="scientific">Marinithermofilum abyssi</name>
    <dbReference type="NCBI Taxonomy" id="1571185"/>
    <lineage>
        <taxon>Bacteria</taxon>
        <taxon>Bacillati</taxon>
        <taxon>Bacillota</taxon>
        <taxon>Bacilli</taxon>
        <taxon>Bacillales</taxon>
        <taxon>Thermoactinomycetaceae</taxon>
        <taxon>Marinithermofilum</taxon>
    </lineage>
</organism>
<keyword evidence="2" id="KW-0472">Membrane</keyword>
<feature type="compositionally biased region" description="Basic and acidic residues" evidence="1">
    <location>
        <begin position="1"/>
        <end position="32"/>
    </location>
</feature>
<feature type="compositionally biased region" description="Basic and acidic residues" evidence="1">
    <location>
        <begin position="396"/>
        <end position="418"/>
    </location>
</feature>
<keyword evidence="2" id="KW-1133">Transmembrane helix</keyword>
<comment type="caution">
    <text evidence="3">The sequence shown here is derived from an EMBL/GenBank/DDBJ whole genome shotgun (WGS) entry which is preliminary data.</text>
</comment>
<dbReference type="InterPro" id="IPR007391">
    <property type="entry name" value="Vancomycin_resist_VanW"/>
</dbReference>
<evidence type="ECO:0000256" key="2">
    <source>
        <dbReference type="SAM" id="Phobius"/>
    </source>
</evidence>
<sequence length="418" mass="46248">MKEKEKTQSQDMTGETRVEEAGLGADRSRPEEGQDPLSSVSAAGTISKFGERIIALLSKVPLVQKIPFQRIGPKSTAVGTLVAVLILVVSITLFVVNTVPESTNAQALVQEQKKPKPIPAKLILAHDGKTWTINLRKLGYNGKKDDTLDKEALLERLHVIKKQVDEPAVNARMKRWGSLIQPEKEGKRMDLAVIEHKWLDDLDKRLNHPQPIPMVPDQPDVTTEDLKQVNARKIGSYTTYYNPGNTNRTTNVRLSSQAINNVVLNPGEVFSFNQTVGQRTSARGYRPAKIIVRGEYSEGIGGGICQTSSTLFNSVDEAGLQVVARFSHSKEVTYVPKGRDATVSWYGPDFRFKNNLTEPILIRSYLSGGALTVEVYSTPKANNHAKAVQPAPRNPEPVKNEQPKKPTDELQSRQEGNE</sequence>
<feature type="region of interest" description="Disordered" evidence="1">
    <location>
        <begin position="382"/>
        <end position="418"/>
    </location>
</feature>
<dbReference type="InterPro" id="IPR052913">
    <property type="entry name" value="Glycopeptide_resist_protein"/>
</dbReference>
<reference evidence="3" key="2">
    <citation type="submission" date="2020-09" db="EMBL/GenBank/DDBJ databases">
        <authorList>
            <person name="Sun Q."/>
            <person name="Zhou Y."/>
        </authorList>
    </citation>
    <scope>NUCLEOTIDE SEQUENCE</scope>
    <source>
        <strain evidence="3">CGMCC 1.15179</strain>
    </source>
</reference>
<dbReference type="Pfam" id="PF04294">
    <property type="entry name" value="VanW"/>
    <property type="match status" value="1"/>
</dbReference>
<evidence type="ECO:0000256" key="1">
    <source>
        <dbReference type="SAM" id="MobiDB-lite"/>
    </source>
</evidence>
<evidence type="ECO:0000313" key="4">
    <source>
        <dbReference type="Proteomes" id="UP000625210"/>
    </source>
</evidence>
<accession>A0A8J2VJW9</accession>
<evidence type="ECO:0008006" key="5">
    <source>
        <dbReference type="Google" id="ProtNLM"/>
    </source>
</evidence>
<dbReference type="Proteomes" id="UP000625210">
    <property type="component" value="Unassembled WGS sequence"/>
</dbReference>
<dbReference type="EMBL" id="BMHQ01000013">
    <property type="protein sequence ID" value="GGE26728.1"/>
    <property type="molecule type" value="Genomic_DNA"/>
</dbReference>
<keyword evidence="4" id="KW-1185">Reference proteome</keyword>
<dbReference type="RefSeq" id="WP_229752031.1">
    <property type="nucleotide sequence ID" value="NZ_BMHQ01000013.1"/>
</dbReference>
<name>A0A8J2VJW9_9BACL</name>